<evidence type="ECO:0000256" key="8">
    <source>
        <dbReference type="SAM" id="SignalP"/>
    </source>
</evidence>
<organism evidence="10 11">
    <name type="scientific">Galendromus occidentalis</name>
    <name type="common">western predatory mite</name>
    <dbReference type="NCBI Taxonomy" id="34638"/>
    <lineage>
        <taxon>Eukaryota</taxon>
        <taxon>Metazoa</taxon>
        <taxon>Ecdysozoa</taxon>
        <taxon>Arthropoda</taxon>
        <taxon>Chelicerata</taxon>
        <taxon>Arachnida</taxon>
        <taxon>Acari</taxon>
        <taxon>Parasitiformes</taxon>
        <taxon>Mesostigmata</taxon>
        <taxon>Gamasina</taxon>
        <taxon>Phytoseioidea</taxon>
        <taxon>Phytoseiidae</taxon>
        <taxon>Typhlodrominae</taxon>
        <taxon>Galendromus</taxon>
    </lineage>
</organism>
<keyword evidence="10" id="KW-1185">Reference proteome</keyword>
<protein>
    <submittedName>
        <fullName evidence="11">Uncharacterized protein LOC100904793</fullName>
    </submittedName>
</protein>
<dbReference type="InterPro" id="IPR016186">
    <property type="entry name" value="C-type_lectin-like/link_sf"/>
</dbReference>
<dbReference type="Gene3D" id="2.60.120.260">
    <property type="entry name" value="Galactose-binding domain-like"/>
    <property type="match status" value="1"/>
</dbReference>
<dbReference type="PANTHER" id="PTHR19325">
    <property type="entry name" value="COMPLEMENT COMPONENT-RELATED SUSHI DOMAIN-CONTAINING"/>
    <property type="match status" value="1"/>
</dbReference>
<keyword evidence="4 6" id="KW-1015">Disulfide bond</keyword>
<keyword evidence="2 8" id="KW-0732">Signal</keyword>
<feature type="chain" id="PRO_5042472738" evidence="8">
    <location>
        <begin position="20"/>
        <end position="548"/>
    </location>
</feature>
<dbReference type="Proteomes" id="UP000694867">
    <property type="component" value="Unplaced"/>
</dbReference>
<evidence type="ECO:0000256" key="5">
    <source>
        <dbReference type="ARBA" id="ARBA00023180"/>
    </source>
</evidence>
<evidence type="ECO:0000313" key="11">
    <source>
        <dbReference type="RefSeq" id="XP_003740118.1"/>
    </source>
</evidence>
<keyword evidence="7" id="KW-0472">Membrane</keyword>
<evidence type="ECO:0000256" key="4">
    <source>
        <dbReference type="ARBA" id="ARBA00023157"/>
    </source>
</evidence>
<evidence type="ECO:0000259" key="9">
    <source>
        <dbReference type="PROSITE" id="PS50923"/>
    </source>
</evidence>
<dbReference type="PROSITE" id="PS50923">
    <property type="entry name" value="SUSHI"/>
    <property type="match status" value="2"/>
</dbReference>
<reference evidence="11" key="1">
    <citation type="submission" date="2025-08" db="UniProtKB">
        <authorList>
            <consortium name="RefSeq"/>
        </authorList>
    </citation>
    <scope>IDENTIFICATION</scope>
</reference>
<dbReference type="InterPro" id="IPR000436">
    <property type="entry name" value="Sushi_SCR_CCP_dom"/>
</dbReference>
<comment type="caution">
    <text evidence="6">Lacks conserved residue(s) required for the propagation of feature annotation.</text>
</comment>
<evidence type="ECO:0000256" key="2">
    <source>
        <dbReference type="ARBA" id="ARBA00022729"/>
    </source>
</evidence>
<dbReference type="InterPro" id="IPR008979">
    <property type="entry name" value="Galactose-bd-like_sf"/>
</dbReference>
<evidence type="ECO:0000256" key="3">
    <source>
        <dbReference type="ARBA" id="ARBA00022737"/>
    </source>
</evidence>
<dbReference type="Pfam" id="PF00084">
    <property type="entry name" value="Sushi"/>
    <property type="match status" value="1"/>
</dbReference>
<keyword evidence="5" id="KW-0325">Glycoprotein</keyword>
<keyword evidence="7" id="KW-1133">Transmembrane helix</keyword>
<feature type="domain" description="Sushi" evidence="9">
    <location>
        <begin position="24"/>
        <end position="82"/>
    </location>
</feature>
<evidence type="ECO:0000256" key="6">
    <source>
        <dbReference type="PROSITE-ProRule" id="PRU00302"/>
    </source>
</evidence>
<dbReference type="PANTHER" id="PTHR19325:SF575">
    <property type="entry name" value="LOCOMOTION-RELATED PROTEIN HIKARU GENKI"/>
    <property type="match status" value="1"/>
</dbReference>
<dbReference type="KEGG" id="goe:100904793"/>
<sequence>MRKLLFLLTLCEIFEYSKADANDSSCHFPGSPKHGFLSGFAENFPNGSVAKFACSPGYDLLGPENLTCVSGKWDLGAPLCVRDVALGKPLKQTEPFGIDFKSELAVDGNDTTCTGAANHWSIDLLEYSTITILRLVFGSKVPANAVSIQIGEKTARSSEDPHMSMCSVIEREIQANEIYFVKCRSQPTFGSYIRVDVDPKHGFVPLCTVKAYASSGLSHEDACPQGNKDTIKDAFNGTCFEFHYIESVSISDARSICYNAGGYLIGGAYTDQRALDYLKWRGETIFLGSPFWLDLNLTEAAKLGNRTEASNDSSSGACYVLSSRSGFGRSECQSPNHVICAYNVVTCGRPHLPRAFHDWQVIGKLKTGRSLRNVGCSEGYYPEANEPPICEPSGEIRGNVECHKFKCGRQPSVKDAFSWAQSNSSVDYSCMRGKFVKGDSRVYCDEATSQWGVAPSCRTLIEVLNDWFNTVGDKAANGSHYVLERFQGISVISRIAILSAVAAVLALVILASLYRIWFSGKPKELRGALRLESRRDLIGIADSLSNCS</sequence>
<dbReference type="Gene3D" id="3.10.100.10">
    <property type="entry name" value="Mannose-Binding Protein A, subunit A"/>
    <property type="match status" value="1"/>
</dbReference>
<evidence type="ECO:0000256" key="7">
    <source>
        <dbReference type="SAM" id="Phobius"/>
    </source>
</evidence>
<dbReference type="Gene3D" id="2.20.28.230">
    <property type="match status" value="1"/>
</dbReference>
<dbReference type="GeneID" id="100904793"/>
<keyword evidence="7" id="KW-0812">Transmembrane</keyword>
<gene>
    <name evidence="11" type="primary">LOC100904793</name>
</gene>
<dbReference type="SUPFAM" id="SSF56436">
    <property type="entry name" value="C-type lectin-like"/>
    <property type="match status" value="1"/>
</dbReference>
<keyword evidence="1 6" id="KW-0768">Sushi</keyword>
<dbReference type="InterPro" id="IPR050350">
    <property type="entry name" value="Compl-Cell_Adhes-Reg"/>
</dbReference>
<evidence type="ECO:0000256" key="1">
    <source>
        <dbReference type="ARBA" id="ARBA00022659"/>
    </source>
</evidence>
<dbReference type="RefSeq" id="XP_003740118.1">
    <property type="nucleotide sequence ID" value="XM_003740070.3"/>
</dbReference>
<dbReference type="AlphaFoldDB" id="A0AAJ6QQ48"/>
<evidence type="ECO:0000313" key="10">
    <source>
        <dbReference type="Proteomes" id="UP000694867"/>
    </source>
</evidence>
<dbReference type="CDD" id="cd00033">
    <property type="entry name" value="CCP"/>
    <property type="match status" value="1"/>
</dbReference>
<dbReference type="SMART" id="SM00032">
    <property type="entry name" value="CCP"/>
    <property type="match status" value="2"/>
</dbReference>
<dbReference type="Gene3D" id="2.10.70.10">
    <property type="entry name" value="Complement Module, domain 1"/>
    <property type="match status" value="2"/>
</dbReference>
<feature type="signal peptide" evidence="8">
    <location>
        <begin position="1"/>
        <end position="19"/>
    </location>
</feature>
<dbReference type="SUPFAM" id="SSF57535">
    <property type="entry name" value="Complement control module/SCR domain"/>
    <property type="match status" value="1"/>
</dbReference>
<dbReference type="InterPro" id="IPR035976">
    <property type="entry name" value="Sushi/SCR/CCP_sf"/>
</dbReference>
<feature type="disulfide bond" evidence="6">
    <location>
        <begin position="430"/>
        <end position="457"/>
    </location>
</feature>
<dbReference type="SUPFAM" id="SSF49785">
    <property type="entry name" value="Galactose-binding domain-like"/>
    <property type="match status" value="1"/>
</dbReference>
<proteinExistence type="predicted"/>
<feature type="domain" description="Sushi" evidence="9">
    <location>
        <begin position="405"/>
        <end position="459"/>
    </location>
</feature>
<feature type="transmembrane region" description="Helical" evidence="7">
    <location>
        <begin position="495"/>
        <end position="517"/>
    </location>
</feature>
<dbReference type="InterPro" id="IPR016187">
    <property type="entry name" value="CTDL_fold"/>
</dbReference>
<name>A0AAJ6QQ48_9ACAR</name>
<accession>A0AAJ6QQ48</accession>
<keyword evidence="3" id="KW-0677">Repeat</keyword>